<keyword evidence="2" id="KW-1185">Reference proteome</keyword>
<gene>
    <name evidence="1" type="ORF">H2199_003351</name>
</gene>
<evidence type="ECO:0000313" key="1">
    <source>
        <dbReference type="EMBL" id="KAJ9645345.1"/>
    </source>
</evidence>
<dbReference type="EMBL" id="JAPDRP010000008">
    <property type="protein sequence ID" value="KAJ9645345.1"/>
    <property type="molecule type" value="Genomic_DNA"/>
</dbReference>
<organism evidence="1 2">
    <name type="scientific">Coniosporium tulheliwenetii</name>
    <dbReference type="NCBI Taxonomy" id="3383036"/>
    <lineage>
        <taxon>Eukaryota</taxon>
        <taxon>Fungi</taxon>
        <taxon>Dikarya</taxon>
        <taxon>Ascomycota</taxon>
        <taxon>Pezizomycotina</taxon>
        <taxon>Dothideomycetes</taxon>
        <taxon>Dothideomycetes incertae sedis</taxon>
        <taxon>Coniosporium</taxon>
    </lineage>
</organism>
<evidence type="ECO:0000313" key="2">
    <source>
        <dbReference type="Proteomes" id="UP001172680"/>
    </source>
</evidence>
<comment type="caution">
    <text evidence="1">The sequence shown here is derived from an EMBL/GenBank/DDBJ whole genome shotgun (WGS) entry which is preliminary data.</text>
</comment>
<protein>
    <submittedName>
        <fullName evidence="1">Uncharacterized protein</fullName>
    </submittedName>
</protein>
<reference evidence="1" key="1">
    <citation type="submission" date="2022-10" db="EMBL/GenBank/DDBJ databases">
        <title>Culturing micro-colonial fungi from biological soil crusts in the Mojave desert and describing Neophaeococcomyces mojavensis, and introducing the new genera and species Taxawa tesnikishii.</title>
        <authorList>
            <person name="Kurbessoian T."/>
            <person name="Stajich J.E."/>
        </authorList>
    </citation>
    <scope>NUCLEOTIDE SEQUENCE</scope>
    <source>
        <strain evidence="1">JES_115</strain>
    </source>
</reference>
<accession>A0ACC2ZCI7</accession>
<proteinExistence type="predicted"/>
<dbReference type="Proteomes" id="UP001172680">
    <property type="component" value="Unassembled WGS sequence"/>
</dbReference>
<sequence length="816" mass="87546">MAGMKVFSLLAASSFIHYSFAQDVIRNDTFFYGQSPPVYPTPEIEGLGDWGDAYAKAQAFVAQLTLEEKTNLTGGFANASSGCGGNIRGIPRLGFNGLCLQDAGQGVRATDFVNAYASGIHAGASWNKNLTFDRAYAMGGEFRAKGASIALGPPVVGPLGRIARGGRNWEGFSVDPYLSGILAAESVRGIQLRGVISCTKVSISSLFGVPTNSRQHFILNEQELNRIPTINAQNETVEASSSNIDDRTMHELYMWPFADALHAGTASIMCSYQRINNSYGCQNSKALNGLLKDELGYQGFVVSDWGAQESGVGSALAGLDMVMPSGLQFWGGNLTQAVRNGSVPEDRLTDMATRIMAAWYYTNQDAPDHPYPGIGLAPNLLLPHRIVDARDPSARPIILQGAIEGHVLVKNTNNALPLRSPKLLSLYGYDAKSPDFNTPGPGFNPWSFGLQSHNVNSVICGFFGRGICPPFAPIAQNGTFIVGGGSGANNPVYISAPYNAIQEQAIQDGTQLYWDFVNANANGSVHAESDACLVFINAAASEGVDRPSLRDDFSDALVRNIAAQCNNTIVTIHNAGIRLVDQWIENPNVTAVIFGHLPGQDSGRALVELLYGRTSPSGKLPYTVAKNESDYGALLDPVGPSPPFTYFPQDDFREGVNIDYRAFDAAGIEPRFEFGFGLTYTTFEFANLASSVVSGASLSAYPTGPVIQGGNADLWDVIATVTASVTNTGDVAAAEVAQLYIGIPSAGQPVRQLRGFEKVLIHPGQTVHVEFELRRRDLSVWDVVAQQWRLELGAEYHVYVGSSSRDLPLVGSLTLA</sequence>
<name>A0ACC2ZCI7_9PEZI</name>